<evidence type="ECO:0000313" key="3">
    <source>
        <dbReference type="Ensembl" id="ENSECAP00000042469.2"/>
    </source>
</evidence>
<dbReference type="STRING" id="9796.ENSECAP00000042469"/>
<keyword evidence="4" id="KW-1185">Reference proteome</keyword>
<dbReference type="InterPro" id="IPR001791">
    <property type="entry name" value="Laminin_G"/>
</dbReference>
<protein>
    <recommendedName>
        <fullName evidence="2">Laminin G domain-containing protein</fullName>
    </recommendedName>
</protein>
<reference evidence="3" key="2">
    <citation type="submission" date="2025-08" db="UniProtKB">
        <authorList>
            <consortium name="Ensembl"/>
        </authorList>
    </citation>
    <scope>IDENTIFICATION</scope>
    <source>
        <strain evidence="3">Thoroughbred</strain>
    </source>
</reference>
<dbReference type="InParanoid" id="A0A3Q2I3M8"/>
<organism evidence="3 4">
    <name type="scientific">Equus caballus</name>
    <name type="common">Horse</name>
    <dbReference type="NCBI Taxonomy" id="9796"/>
    <lineage>
        <taxon>Eukaryota</taxon>
        <taxon>Metazoa</taxon>
        <taxon>Chordata</taxon>
        <taxon>Craniata</taxon>
        <taxon>Vertebrata</taxon>
        <taxon>Euteleostomi</taxon>
        <taxon>Mammalia</taxon>
        <taxon>Eutheria</taxon>
        <taxon>Laurasiatheria</taxon>
        <taxon>Perissodactyla</taxon>
        <taxon>Equidae</taxon>
        <taxon>Equus</taxon>
    </lineage>
</organism>
<evidence type="ECO:0000259" key="2">
    <source>
        <dbReference type="Pfam" id="PF00054"/>
    </source>
</evidence>
<dbReference type="Proteomes" id="UP000002281">
    <property type="component" value="Chromosome 8"/>
</dbReference>
<evidence type="ECO:0000256" key="1">
    <source>
        <dbReference type="ARBA" id="ARBA00022737"/>
    </source>
</evidence>
<keyword evidence="1" id="KW-0677">Repeat</keyword>
<reference evidence="3" key="3">
    <citation type="submission" date="2025-09" db="UniProtKB">
        <authorList>
            <consortium name="Ensembl"/>
        </authorList>
    </citation>
    <scope>IDENTIFICATION</scope>
    <source>
        <strain evidence="3">Thoroughbred</strain>
    </source>
</reference>
<dbReference type="PaxDb" id="9796-ENSECAP00000042469"/>
<dbReference type="Bgee" id="ENSECAG00000029485">
    <property type="expression patterns" value="Expressed in testis and 13 other cell types or tissues"/>
</dbReference>
<feature type="domain" description="Laminin G" evidence="2">
    <location>
        <begin position="69"/>
        <end position="121"/>
    </location>
</feature>
<evidence type="ECO:0000313" key="4">
    <source>
        <dbReference type="Proteomes" id="UP000002281"/>
    </source>
</evidence>
<dbReference type="Gene3D" id="2.60.120.200">
    <property type="match status" value="1"/>
</dbReference>
<reference evidence="3 4" key="1">
    <citation type="journal article" date="2009" name="Science">
        <title>Genome sequence, comparative analysis, and population genetics of the domestic horse.</title>
        <authorList>
            <consortium name="Broad Institute Genome Sequencing Platform"/>
            <consortium name="Broad Institute Whole Genome Assembly Team"/>
            <person name="Wade C.M."/>
            <person name="Giulotto E."/>
            <person name="Sigurdsson S."/>
            <person name="Zoli M."/>
            <person name="Gnerre S."/>
            <person name="Imsland F."/>
            <person name="Lear T.L."/>
            <person name="Adelson D.L."/>
            <person name="Bailey E."/>
            <person name="Bellone R.R."/>
            <person name="Bloecker H."/>
            <person name="Distl O."/>
            <person name="Edgar R.C."/>
            <person name="Garber M."/>
            <person name="Leeb T."/>
            <person name="Mauceli E."/>
            <person name="MacLeod J.N."/>
            <person name="Penedo M.C.T."/>
            <person name="Raison J.M."/>
            <person name="Sharpe T."/>
            <person name="Vogel J."/>
            <person name="Andersson L."/>
            <person name="Antczak D.F."/>
            <person name="Biagi T."/>
            <person name="Binns M.M."/>
            <person name="Chowdhary B.P."/>
            <person name="Coleman S.J."/>
            <person name="Della Valle G."/>
            <person name="Fryc S."/>
            <person name="Guerin G."/>
            <person name="Hasegawa T."/>
            <person name="Hill E.W."/>
            <person name="Jurka J."/>
            <person name="Kiialainen A."/>
            <person name="Lindgren G."/>
            <person name="Liu J."/>
            <person name="Magnani E."/>
            <person name="Mickelson J.R."/>
            <person name="Murray J."/>
            <person name="Nergadze S.G."/>
            <person name="Onofrio R."/>
            <person name="Pedroni S."/>
            <person name="Piras M.F."/>
            <person name="Raudsepp T."/>
            <person name="Rocchi M."/>
            <person name="Roeed K.H."/>
            <person name="Ryder O.A."/>
            <person name="Searle S."/>
            <person name="Skow L."/>
            <person name="Swinburne J.E."/>
            <person name="Syvaenen A.C."/>
            <person name="Tozaki T."/>
            <person name="Valberg S.J."/>
            <person name="Vaudin M."/>
            <person name="White J.R."/>
            <person name="Zody M.C."/>
            <person name="Lander E.S."/>
            <person name="Lindblad-Toh K."/>
        </authorList>
    </citation>
    <scope>NUCLEOTIDE SEQUENCE [LARGE SCALE GENOMIC DNA]</scope>
    <source>
        <strain evidence="3 4">Thoroughbred</strain>
    </source>
</reference>
<sequence length="201" mass="21835">MPLESERADQTSTLTRIATHINGIVGVCRGRLRVWTFSTNCVPINDQNHAVFAFVSLKCVPFPIADSTGSFGLVKTEYLKRKGFVTVDGQESPMVPMVGDQTVLDVEGKLYLGGLPSDYRARDTGHRGAPSHQQEGVKTNHRTLLHHVVGTELHKGCIPLLPSPCCQLVASGALQNKIQEASSGKDPLLKNASLTHLATRR</sequence>
<dbReference type="Ensembl" id="ENSECAT00000044449.2">
    <property type="protein sequence ID" value="ENSECAP00000042469.2"/>
    <property type="gene ID" value="ENSECAG00000029485.2"/>
</dbReference>
<accession>A0A3Q2I3M8</accession>
<name>A0A3Q2I3M8_HORSE</name>
<dbReference type="InterPro" id="IPR013320">
    <property type="entry name" value="ConA-like_dom_sf"/>
</dbReference>
<dbReference type="AlphaFoldDB" id="A0A3Q2I3M8"/>
<dbReference type="SUPFAM" id="SSF49899">
    <property type="entry name" value="Concanavalin A-like lectins/glucanases"/>
    <property type="match status" value="1"/>
</dbReference>
<proteinExistence type="predicted"/>
<dbReference type="Pfam" id="PF00054">
    <property type="entry name" value="Laminin_G_1"/>
    <property type="match status" value="1"/>
</dbReference>